<evidence type="ECO:0000313" key="2">
    <source>
        <dbReference type="EMBL" id="MDC8830831.1"/>
    </source>
</evidence>
<dbReference type="EMBL" id="JAQQXP010000001">
    <property type="protein sequence ID" value="MDC8830831.1"/>
    <property type="molecule type" value="Genomic_DNA"/>
</dbReference>
<accession>A0ABT5L2X0</accession>
<dbReference type="Proteomes" id="UP001218788">
    <property type="component" value="Unassembled WGS sequence"/>
</dbReference>
<organism evidence="2 3">
    <name type="scientific">Alteromonas gilva</name>
    <dbReference type="NCBI Taxonomy" id="2987522"/>
    <lineage>
        <taxon>Bacteria</taxon>
        <taxon>Pseudomonadati</taxon>
        <taxon>Pseudomonadota</taxon>
        <taxon>Gammaproteobacteria</taxon>
        <taxon>Alteromonadales</taxon>
        <taxon>Alteromonadaceae</taxon>
        <taxon>Alteromonas/Salinimonas group</taxon>
        <taxon>Alteromonas</taxon>
    </lineage>
</organism>
<proteinExistence type="predicted"/>
<sequence>MTGHGLKVLRLTLGAVLFLGGLVLTLLPGSILLVIGGLLLMSYDWPRARSWLMFFQRQMSRSARRLDQILLNRKLRKARIR</sequence>
<gene>
    <name evidence="2" type="ORF">OIK42_08665</name>
</gene>
<protein>
    <submittedName>
        <fullName evidence="2">Tellurium resistance protein TerC</fullName>
    </submittedName>
</protein>
<keyword evidence="1" id="KW-0812">Transmembrane</keyword>
<keyword evidence="1" id="KW-1133">Transmembrane helix</keyword>
<name>A0ABT5L2X0_9ALTE</name>
<keyword evidence="1" id="KW-0472">Membrane</keyword>
<reference evidence="2 3" key="1">
    <citation type="submission" date="2022-10" db="EMBL/GenBank/DDBJ databases">
        <title>Alteromonas sp. chi3 Genome sequencing.</title>
        <authorList>
            <person name="Park S."/>
        </authorList>
    </citation>
    <scope>NUCLEOTIDE SEQUENCE [LARGE SCALE GENOMIC DNA]</scope>
    <source>
        <strain evidence="3">chi3</strain>
    </source>
</reference>
<evidence type="ECO:0000313" key="3">
    <source>
        <dbReference type="Proteomes" id="UP001218788"/>
    </source>
</evidence>
<evidence type="ECO:0000256" key="1">
    <source>
        <dbReference type="SAM" id="Phobius"/>
    </source>
</evidence>
<keyword evidence="3" id="KW-1185">Reference proteome</keyword>
<dbReference type="RefSeq" id="WP_273639758.1">
    <property type="nucleotide sequence ID" value="NZ_JAQQXP010000001.1"/>
</dbReference>
<comment type="caution">
    <text evidence="2">The sequence shown here is derived from an EMBL/GenBank/DDBJ whole genome shotgun (WGS) entry which is preliminary data.</text>
</comment>
<feature type="transmembrane region" description="Helical" evidence="1">
    <location>
        <begin position="12"/>
        <end position="40"/>
    </location>
</feature>